<sequence>MTTTEAHRGEDRFERMSAGLHGVLEPQLEVLDAMDRVIAACVEFTSATEAGIVLGDPSGTLHVIASTSERTSDAEEAQLGTNEGSCLDCFRTGRTIDVPDVTTHESVWPAFAETMRQRGLRGTFAEPVRLRDGTIGSLCLFAEHTDGHDDADVVLIQLLADAASAALVRQRNGSQTRTFQEQIDDVIEARVLVEQAKGALAYRRGIQIDEAFQILRRAAHGAGRGMRAMAEDVVRHGADLGTTA</sequence>
<dbReference type="InterPro" id="IPR005561">
    <property type="entry name" value="ANTAR"/>
</dbReference>
<name>A0ABS5VFR9_9MICO</name>
<evidence type="ECO:0000313" key="6">
    <source>
        <dbReference type="EMBL" id="MBT1587570.1"/>
    </source>
</evidence>
<evidence type="ECO:0000256" key="3">
    <source>
        <dbReference type="ARBA" id="ARBA00023015"/>
    </source>
</evidence>
<keyword evidence="1" id="KW-0808">Transferase</keyword>
<dbReference type="InterPro" id="IPR011006">
    <property type="entry name" value="CheY-like_superfamily"/>
</dbReference>
<evidence type="ECO:0000313" key="7">
    <source>
        <dbReference type="Proteomes" id="UP001519641"/>
    </source>
</evidence>
<keyword evidence="7" id="KW-1185">Reference proteome</keyword>
<dbReference type="InterPro" id="IPR036388">
    <property type="entry name" value="WH-like_DNA-bd_sf"/>
</dbReference>
<protein>
    <submittedName>
        <fullName evidence="6">GAF domain-containing protein</fullName>
    </submittedName>
</protein>
<dbReference type="Gene3D" id="3.30.450.40">
    <property type="match status" value="1"/>
</dbReference>
<dbReference type="InterPro" id="IPR029016">
    <property type="entry name" value="GAF-like_dom_sf"/>
</dbReference>
<dbReference type="InterPro" id="IPR003018">
    <property type="entry name" value="GAF"/>
</dbReference>
<dbReference type="EMBL" id="JAHEWS010000008">
    <property type="protein sequence ID" value="MBT1587570.1"/>
    <property type="molecule type" value="Genomic_DNA"/>
</dbReference>
<evidence type="ECO:0000259" key="5">
    <source>
        <dbReference type="PROSITE" id="PS50921"/>
    </source>
</evidence>
<accession>A0ABS5VFR9</accession>
<dbReference type="Pfam" id="PF03861">
    <property type="entry name" value="ANTAR"/>
    <property type="match status" value="1"/>
</dbReference>
<feature type="domain" description="ANTAR" evidence="5">
    <location>
        <begin position="173"/>
        <end position="234"/>
    </location>
</feature>
<dbReference type="RefSeq" id="WP_214544173.1">
    <property type="nucleotide sequence ID" value="NZ_JAHEWS010000008.1"/>
</dbReference>
<gene>
    <name evidence="6" type="ORF">KK097_07045</name>
</gene>
<dbReference type="InterPro" id="IPR012074">
    <property type="entry name" value="GAF_ANTAR"/>
</dbReference>
<reference evidence="6 7" key="1">
    <citation type="submission" date="2021-05" db="EMBL/GenBank/DDBJ databases">
        <title>Whole genome sequence of Curtobacterium flaccumfaciens pv. flaccumfaciens strain CFBP 8819.</title>
        <authorList>
            <person name="Osdaghi E."/>
            <person name="Taghouti G."/>
            <person name="Portier P."/>
            <person name="Fazliarab A."/>
            <person name="Taghavi S.M."/>
            <person name="Briand M."/>
            <person name="Le-Saux M."/>
            <person name="Jacques M.-A."/>
        </authorList>
    </citation>
    <scope>NUCLEOTIDE SEQUENCE [LARGE SCALE GENOMIC DNA]</scope>
    <source>
        <strain evidence="6 7">CFBP 8819</strain>
    </source>
</reference>
<evidence type="ECO:0000256" key="2">
    <source>
        <dbReference type="ARBA" id="ARBA00022777"/>
    </source>
</evidence>
<evidence type="ECO:0000256" key="4">
    <source>
        <dbReference type="ARBA" id="ARBA00023163"/>
    </source>
</evidence>
<dbReference type="PIRSF" id="PIRSF036625">
    <property type="entry name" value="GAF_ANTAR"/>
    <property type="match status" value="1"/>
</dbReference>
<organism evidence="6 7">
    <name type="scientific">Curtobacterium aurantiacum</name>
    <dbReference type="NCBI Taxonomy" id="3236919"/>
    <lineage>
        <taxon>Bacteria</taxon>
        <taxon>Bacillati</taxon>
        <taxon>Actinomycetota</taxon>
        <taxon>Actinomycetes</taxon>
        <taxon>Micrococcales</taxon>
        <taxon>Microbacteriaceae</taxon>
        <taxon>Curtobacterium</taxon>
    </lineage>
</organism>
<proteinExistence type="predicted"/>
<comment type="caution">
    <text evidence="6">The sequence shown here is derived from an EMBL/GenBank/DDBJ whole genome shotgun (WGS) entry which is preliminary data.</text>
</comment>
<dbReference type="PROSITE" id="PS50921">
    <property type="entry name" value="ANTAR"/>
    <property type="match status" value="1"/>
</dbReference>
<dbReference type="Pfam" id="PF13185">
    <property type="entry name" value="GAF_2"/>
    <property type="match status" value="1"/>
</dbReference>
<keyword evidence="2" id="KW-0418">Kinase</keyword>
<dbReference type="SUPFAM" id="SSF55781">
    <property type="entry name" value="GAF domain-like"/>
    <property type="match status" value="1"/>
</dbReference>
<dbReference type="Proteomes" id="UP001519641">
    <property type="component" value="Unassembled WGS sequence"/>
</dbReference>
<keyword evidence="3" id="KW-0805">Transcription regulation</keyword>
<dbReference type="SMART" id="SM01012">
    <property type="entry name" value="ANTAR"/>
    <property type="match status" value="1"/>
</dbReference>
<keyword evidence="4" id="KW-0804">Transcription</keyword>
<evidence type="ECO:0000256" key="1">
    <source>
        <dbReference type="ARBA" id="ARBA00022679"/>
    </source>
</evidence>
<dbReference type="SUPFAM" id="SSF52172">
    <property type="entry name" value="CheY-like"/>
    <property type="match status" value="1"/>
</dbReference>
<dbReference type="Gene3D" id="1.10.10.10">
    <property type="entry name" value="Winged helix-like DNA-binding domain superfamily/Winged helix DNA-binding domain"/>
    <property type="match status" value="1"/>
</dbReference>